<protein>
    <recommendedName>
        <fullName evidence="4">DUF3021 domain-containing protein</fullName>
    </recommendedName>
</protein>
<evidence type="ECO:0000313" key="2">
    <source>
        <dbReference type="EMBL" id="OQO71449.1"/>
    </source>
</evidence>
<evidence type="ECO:0008006" key="4">
    <source>
        <dbReference type="Google" id="ProtNLM"/>
    </source>
</evidence>
<dbReference type="Pfam" id="PF11457">
    <property type="entry name" value="DUF3021"/>
    <property type="match status" value="1"/>
</dbReference>
<keyword evidence="1" id="KW-0472">Membrane</keyword>
<evidence type="ECO:0000313" key="3">
    <source>
        <dbReference type="Proteomes" id="UP000192477"/>
    </source>
</evidence>
<dbReference type="EMBL" id="MJEA01000001">
    <property type="protein sequence ID" value="OQO71449.1"/>
    <property type="molecule type" value="Genomic_DNA"/>
</dbReference>
<dbReference type="AlphaFoldDB" id="A0A1V8YVK1"/>
<feature type="transmembrane region" description="Helical" evidence="1">
    <location>
        <begin position="69"/>
        <end position="89"/>
    </location>
</feature>
<feature type="transmembrane region" description="Helical" evidence="1">
    <location>
        <begin position="40"/>
        <end position="57"/>
    </location>
</feature>
<dbReference type="RefSeq" id="WP_081181566.1">
    <property type="nucleotide sequence ID" value="NZ_MJEA01000001.1"/>
</dbReference>
<dbReference type="OrthoDB" id="2147405at2"/>
<accession>A0A1V8YVK1</accession>
<keyword evidence="1" id="KW-1133">Transmembrane helix</keyword>
<sequence length="135" mass="15779">MTKLNRITKSFLIGVGFGSFFLLGVQLSYSQIVEISRNEFLVVILASGLIGLYSYLFHSEKINFLVAEIFHFILTLGTVLSVAYLFYHVTNWKHYLIIFLVFIIIYVLTWLVIILFTNHEIEKVNKKLEKNREKI</sequence>
<keyword evidence="1" id="KW-0812">Transmembrane</keyword>
<proteinExistence type="predicted"/>
<evidence type="ECO:0000256" key="1">
    <source>
        <dbReference type="SAM" id="Phobius"/>
    </source>
</evidence>
<name>A0A1V8YVK1_9ENTE</name>
<dbReference type="STRING" id="112904.BH747_01040"/>
<comment type="caution">
    <text evidence="2">The sequence shown here is derived from an EMBL/GenBank/DDBJ whole genome shotgun (WGS) entry which is preliminary data.</text>
</comment>
<reference evidence="2 3" key="1">
    <citation type="journal article" date="2017" name="BMC Microbiol.">
        <title>Comparative genomics of Enterococcus spp. isolated from bovine feces.</title>
        <authorList>
            <person name="Beukers A.G."/>
            <person name="Zaheer R."/>
            <person name="Goji N."/>
            <person name="Amoako K.K."/>
            <person name="Chaves A.V."/>
            <person name="Ward M.P."/>
            <person name="McAllister T.A."/>
        </authorList>
    </citation>
    <scope>NUCLEOTIDE SEQUENCE [LARGE SCALE GENOMIC DNA]</scope>
    <source>
        <strain evidence="2 3">F1129D 143</strain>
    </source>
</reference>
<gene>
    <name evidence="2" type="ORF">BH747_01040</name>
</gene>
<dbReference type="Proteomes" id="UP000192477">
    <property type="component" value="Unassembled WGS sequence"/>
</dbReference>
<feature type="transmembrane region" description="Helical" evidence="1">
    <location>
        <begin position="95"/>
        <end position="117"/>
    </location>
</feature>
<organism evidence="2 3">
    <name type="scientific">Enterococcus villorum</name>
    <dbReference type="NCBI Taxonomy" id="112904"/>
    <lineage>
        <taxon>Bacteria</taxon>
        <taxon>Bacillati</taxon>
        <taxon>Bacillota</taxon>
        <taxon>Bacilli</taxon>
        <taxon>Lactobacillales</taxon>
        <taxon>Enterococcaceae</taxon>
        <taxon>Enterococcus</taxon>
    </lineage>
</organism>
<dbReference type="InterPro" id="IPR021560">
    <property type="entry name" value="DUF3021"/>
</dbReference>